<organism evidence="10 11">
    <name type="scientific">Candidatus Neomicrothrix subdominans</name>
    <dbReference type="NCBI Taxonomy" id="2954438"/>
    <lineage>
        <taxon>Bacteria</taxon>
        <taxon>Bacillati</taxon>
        <taxon>Actinomycetota</taxon>
        <taxon>Acidimicrobiia</taxon>
        <taxon>Acidimicrobiales</taxon>
        <taxon>Microthrixaceae</taxon>
        <taxon>Candidatus Neomicrothrix</taxon>
    </lineage>
</organism>
<sequence>MPAVPFAMVLGVAIGESSINNFVGWASSWIIFGGASQLTLITILAAGGAPFSALGAALAVNSRHLMYSAALASRFTDQPRWFRWLAPYVLIDQQFALTEPLEDDAHDWRRYYLTSGAVFWTLWQTTVALGILLGPLVPDSWGLDFAVPLMFLGLVVVALNRMPAVVAAVSGGVGAWLFAGLPNNLGLLAGGLVGVIVGTLADREGEDEAGGLRPIDRVPEHDDGDPSTPATHNAADRAARDLAEHSAHDIAEEFTGLDDLSEGTEP</sequence>
<dbReference type="EMBL" id="JADJZA010000007">
    <property type="protein sequence ID" value="MBK9297853.1"/>
    <property type="molecule type" value="Genomic_DNA"/>
</dbReference>
<evidence type="ECO:0000313" key="10">
    <source>
        <dbReference type="EMBL" id="MBK9297853.1"/>
    </source>
</evidence>
<gene>
    <name evidence="10" type="ORF">IPN02_13685</name>
</gene>
<dbReference type="PANTHER" id="PTHR34979:SF1">
    <property type="entry name" value="INNER MEMBRANE PROTEIN YGAZ"/>
    <property type="match status" value="1"/>
</dbReference>
<feature type="transmembrane region" description="Helical" evidence="9">
    <location>
        <begin position="149"/>
        <end position="179"/>
    </location>
</feature>
<keyword evidence="7 9" id="KW-0472">Membrane</keyword>
<reference evidence="10 11" key="1">
    <citation type="submission" date="2020-10" db="EMBL/GenBank/DDBJ databases">
        <title>Connecting structure to function with the recovery of over 1000 high-quality activated sludge metagenome-assembled genomes encoding full-length rRNA genes using long-read sequencing.</title>
        <authorList>
            <person name="Singleton C.M."/>
            <person name="Petriglieri F."/>
            <person name="Kristensen J.M."/>
            <person name="Kirkegaard R.H."/>
            <person name="Michaelsen T.Y."/>
            <person name="Andersen M.H."/>
            <person name="Karst S.M."/>
            <person name="Dueholm M.S."/>
            <person name="Nielsen P.H."/>
            <person name="Albertsen M."/>
        </authorList>
    </citation>
    <scope>NUCLEOTIDE SEQUENCE [LARGE SCALE GENOMIC DNA]</scope>
    <source>
        <strain evidence="10">Lyne_18-Q3-R50-59_MAXAC.006</strain>
    </source>
</reference>
<evidence type="ECO:0000256" key="6">
    <source>
        <dbReference type="ARBA" id="ARBA00022989"/>
    </source>
</evidence>
<evidence type="ECO:0000256" key="1">
    <source>
        <dbReference type="ARBA" id="ARBA00004651"/>
    </source>
</evidence>
<dbReference type="InterPro" id="IPR011606">
    <property type="entry name" value="Brnchd-chn_aa_trnsp_permease"/>
</dbReference>
<evidence type="ECO:0000256" key="3">
    <source>
        <dbReference type="ARBA" id="ARBA00022448"/>
    </source>
</evidence>
<keyword evidence="6 9" id="KW-1133">Transmembrane helix</keyword>
<protein>
    <submittedName>
        <fullName evidence="10">AzlC family ABC transporter permease</fullName>
    </submittedName>
</protein>
<proteinExistence type="inferred from homology"/>
<accession>A0A936TDY2</accession>
<evidence type="ECO:0000256" key="2">
    <source>
        <dbReference type="ARBA" id="ARBA00010735"/>
    </source>
</evidence>
<evidence type="ECO:0000256" key="7">
    <source>
        <dbReference type="ARBA" id="ARBA00023136"/>
    </source>
</evidence>
<evidence type="ECO:0000256" key="9">
    <source>
        <dbReference type="SAM" id="Phobius"/>
    </source>
</evidence>
<dbReference type="AlphaFoldDB" id="A0A936TDY2"/>
<name>A0A936TDY2_9ACTN</name>
<dbReference type="GO" id="GO:0005886">
    <property type="term" value="C:plasma membrane"/>
    <property type="evidence" value="ECO:0007669"/>
    <property type="project" value="UniProtKB-SubCell"/>
</dbReference>
<dbReference type="Proteomes" id="UP000727993">
    <property type="component" value="Unassembled WGS sequence"/>
</dbReference>
<evidence type="ECO:0000313" key="11">
    <source>
        <dbReference type="Proteomes" id="UP000727993"/>
    </source>
</evidence>
<feature type="region of interest" description="Disordered" evidence="8">
    <location>
        <begin position="206"/>
        <end position="242"/>
    </location>
</feature>
<keyword evidence="3" id="KW-0813">Transport</keyword>
<evidence type="ECO:0000256" key="4">
    <source>
        <dbReference type="ARBA" id="ARBA00022475"/>
    </source>
</evidence>
<comment type="subcellular location">
    <subcellularLocation>
        <location evidence="1">Cell membrane</location>
        <topology evidence="1">Multi-pass membrane protein</topology>
    </subcellularLocation>
</comment>
<keyword evidence="5 9" id="KW-0812">Transmembrane</keyword>
<comment type="similarity">
    <text evidence="2">Belongs to the AzlC family.</text>
</comment>
<dbReference type="Pfam" id="PF03591">
    <property type="entry name" value="AzlC"/>
    <property type="match status" value="1"/>
</dbReference>
<dbReference type="GO" id="GO:1903785">
    <property type="term" value="P:L-valine transmembrane transport"/>
    <property type="evidence" value="ECO:0007669"/>
    <property type="project" value="TreeGrafter"/>
</dbReference>
<feature type="transmembrane region" description="Helical" evidence="9">
    <location>
        <begin position="39"/>
        <end position="60"/>
    </location>
</feature>
<feature type="transmembrane region" description="Helical" evidence="9">
    <location>
        <begin position="185"/>
        <end position="201"/>
    </location>
</feature>
<feature type="transmembrane region" description="Helical" evidence="9">
    <location>
        <begin position="117"/>
        <end position="137"/>
    </location>
</feature>
<evidence type="ECO:0000256" key="5">
    <source>
        <dbReference type="ARBA" id="ARBA00022692"/>
    </source>
</evidence>
<comment type="caution">
    <text evidence="10">The sequence shown here is derived from an EMBL/GenBank/DDBJ whole genome shotgun (WGS) entry which is preliminary data.</text>
</comment>
<dbReference type="PANTHER" id="PTHR34979">
    <property type="entry name" value="INNER MEMBRANE PROTEIN YGAZ"/>
    <property type="match status" value="1"/>
</dbReference>
<keyword evidence="4" id="KW-1003">Cell membrane</keyword>
<evidence type="ECO:0000256" key="8">
    <source>
        <dbReference type="SAM" id="MobiDB-lite"/>
    </source>
</evidence>